<keyword evidence="5" id="KW-1185">Reference proteome</keyword>
<organism evidence="4 5">
    <name type="scientific">Amycolatopsis arida</name>
    <dbReference type="NCBI Taxonomy" id="587909"/>
    <lineage>
        <taxon>Bacteria</taxon>
        <taxon>Bacillati</taxon>
        <taxon>Actinomycetota</taxon>
        <taxon>Actinomycetes</taxon>
        <taxon>Pseudonocardiales</taxon>
        <taxon>Pseudonocardiaceae</taxon>
        <taxon>Amycolatopsis</taxon>
    </lineage>
</organism>
<feature type="domain" description="HTH cro/C1-type" evidence="3">
    <location>
        <begin position="7"/>
        <end position="61"/>
    </location>
</feature>
<dbReference type="PANTHER" id="PTHR43236:SF1">
    <property type="entry name" value="BLL7220 PROTEIN"/>
    <property type="match status" value="1"/>
</dbReference>
<dbReference type="Proteomes" id="UP000198727">
    <property type="component" value="Unassembled WGS sequence"/>
</dbReference>
<dbReference type="PROSITE" id="PS50943">
    <property type="entry name" value="HTH_CROC1"/>
    <property type="match status" value="1"/>
</dbReference>
<evidence type="ECO:0000259" key="3">
    <source>
        <dbReference type="PROSITE" id="PS50943"/>
    </source>
</evidence>
<comment type="similarity">
    <text evidence="1">Belongs to the short-chain fatty acyl-CoA assimilation regulator (ScfR) family.</text>
</comment>
<dbReference type="SUPFAM" id="SSF47413">
    <property type="entry name" value="lambda repressor-like DNA-binding domains"/>
    <property type="match status" value="1"/>
</dbReference>
<feature type="compositionally biased region" description="Polar residues" evidence="2">
    <location>
        <begin position="370"/>
        <end position="379"/>
    </location>
</feature>
<dbReference type="Pfam" id="PF01381">
    <property type="entry name" value="HTH_3"/>
    <property type="match status" value="1"/>
</dbReference>
<dbReference type="AlphaFoldDB" id="A0A1I5T972"/>
<dbReference type="PANTHER" id="PTHR43236">
    <property type="entry name" value="ANTITOXIN HIGA1"/>
    <property type="match status" value="1"/>
</dbReference>
<protein>
    <submittedName>
        <fullName evidence="4">Zn-dependent peptidase ImmA, M78 family</fullName>
    </submittedName>
</protein>
<dbReference type="InterPro" id="IPR052345">
    <property type="entry name" value="Rad_response_metalloprotease"/>
</dbReference>
<evidence type="ECO:0000256" key="1">
    <source>
        <dbReference type="ARBA" id="ARBA00007227"/>
    </source>
</evidence>
<dbReference type="STRING" id="587909.SAMN05421810_103445"/>
<dbReference type="OrthoDB" id="9794834at2"/>
<feature type="region of interest" description="Disordered" evidence="2">
    <location>
        <begin position="341"/>
        <end position="379"/>
    </location>
</feature>
<evidence type="ECO:0000313" key="5">
    <source>
        <dbReference type="Proteomes" id="UP000198727"/>
    </source>
</evidence>
<dbReference type="Gene3D" id="1.10.10.2910">
    <property type="match status" value="1"/>
</dbReference>
<sequence length="379" mass="42203">MIYGQRVRRLRLMHGMTQAELAHRVLTTQDRVSRIEKDEARCDAELEQMLAVELGVTSDCLRRAPAAPLQALSPQFRARSRVSQRDRSVALEWANLVNEEYQRLTETAAALPTRLSREDGEGPADAARRVRHLLGFNQREPLPYLVLAVERLGVRVLGLPITLSTMDGFSAWHGDTPIIGLMTGVPADRVRFTVAHELGHLVLHRPGQAGREIEAEADAFAAELLTPRDSIVTALPSNPTLNSLTMVKTRWGVSVKALVRRARELGVIDADRSLSLYKQLSKRGWNRQEPGFVPEEKPRGFRKLAEIAYGAGPNTERLAQDAGWSEELALTVLRQYARSDELPRKVARSGSAETRADNVVRFPAHRRATSRASTEQPAP</sequence>
<dbReference type="CDD" id="cd00093">
    <property type="entry name" value="HTH_XRE"/>
    <property type="match status" value="1"/>
</dbReference>
<dbReference type="InterPro" id="IPR010982">
    <property type="entry name" value="Lambda_DNA-bd_dom_sf"/>
</dbReference>
<gene>
    <name evidence="4" type="ORF">SAMN05421810_103445</name>
</gene>
<dbReference type="Gene3D" id="1.10.260.40">
    <property type="entry name" value="lambda repressor-like DNA-binding domains"/>
    <property type="match status" value="1"/>
</dbReference>
<dbReference type="GO" id="GO:0003677">
    <property type="term" value="F:DNA binding"/>
    <property type="evidence" value="ECO:0007669"/>
    <property type="project" value="InterPro"/>
</dbReference>
<proteinExistence type="inferred from homology"/>
<dbReference type="RefSeq" id="WP_134046074.1">
    <property type="nucleotide sequence ID" value="NZ_FOWW01000003.1"/>
</dbReference>
<evidence type="ECO:0000256" key="2">
    <source>
        <dbReference type="SAM" id="MobiDB-lite"/>
    </source>
</evidence>
<dbReference type="InterPro" id="IPR010359">
    <property type="entry name" value="IrrE_HExxH"/>
</dbReference>
<name>A0A1I5T972_9PSEU</name>
<dbReference type="EMBL" id="FOWW01000003">
    <property type="protein sequence ID" value="SFP79592.1"/>
    <property type="molecule type" value="Genomic_DNA"/>
</dbReference>
<reference evidence="5" key="1">
    <citation type="submission" date="2016-10" db="EMBL/GenBank/DDBJ databases">
        <authorList>
            <person name="Varghese N."/>
            <person name="Submissions S."/>
        </authorList>
    </citation>
    <scope>NUCLEOTIDE SEQUENCE [LARGE SCALE GENOMIC DNA]</scope>
    <source>
        <strain evidence="5">CGMCC 4.5579</strain>
    </source>
</reference>
<dbReference type="SMART" id="SM00530">
    <property type="entry name" value="HTH_XRE"/>
    <property type="match status" value="1"/>
</dbReference>
<evidence type="ECO:0000313" key="4">
    <source>
        <dbReference type="EMBL" id="SFP79592.1"/>
    </source>
</evidence>
<accession>A0A1I5T972</accession>
<dbReference type="InterPro" id="IPR001387">
    <property type="entry name" value="Cro/C1-type_HTH"/>
</dbReference>
<dbReference type="Pfam" id="PF06114">
    <property type="entry name" value="Peptidase_M78"/>
    <property type="match status" value="1"/>
</dbReference>